<name>A0A9W5PL49_BACCE</name>
<feature type="non-terminal residue" evidence="1">
    <location>
        <position position="51"/>
    </location>
</feature>
<dbReference type="GO" id="GO:0016810">
    <property type="term" value="F:hydrolase activity, acting on carbon-nitrogen (but not peptide) bonds"/>
    <property type="evidence" value="ECO:0007669"/>
    <property type="project" value="InterPro"/>
</dbReference>
<dbReference type="InterPro" id="IPR011059">
    <property type="entry name" value="Metal-dep_hydrolase_composite"/>
</dbReference>
<comment type="caution">
    <text evidence="1">The sequence shown here is derived from an EMBL/GenBank/DDBJ whole genome shotgun (WGS) entry which is preliminary data.</text>
</comment>
<dbReference type="EMBL" id="AHFB01000115">
    <property type="protein sequence ID" value="EOO27092.1"/>
    <property type="molecule type" value="Genomic_DNA"/>
</dbReference>
<protein>
    <submittedName>
        <fullName evidence="1">Uncharacterized protein</fullName>
    </submittedName>
</protein>
<sequence>MRKLLIKNGTVVTFQGNQFLSKNTDILIEGQKIKKIKESIPSQEADSIIDA</sequence>
<dbReference type="Gene3D" id="2.30.40.10">
    <property type="entry name" value="Urease, subunit C, domain 1"/>
    <property type="match status" value="1"/>
</dbReference>
<evidence type="ECO:0000313" key="2">
    <source>
        <dbReference type="Proteomes" id="UP000014018"/>
    </source>
</evidence>
<gene>
    <name evidence="1" type="ORF">IIU_05959</name>
</gene>
<proteinExistence type="predicted"/>
<evidence type="ECO:0000313" key="1">
    <source>
        <dbReference type="EMBL" id="EOO27092.1"/>
    </source>
</evidence>
<organism evidence="1 2">
    <name type="scientific">Bacillus cereus VD133</name>
    <dbReference type="NCBI Taxonomy" id="1053233"/>
    <lineage>
        <taxon>Bacteria</taxon>
        <taxon>Bacillati</taxon>
        <taxon>Bacillota</taxon>
        <taxon>Bacilli</taxon>
        <taxon>Bacillales</taxon>
        <taxon>Bacillaceae</taxon>
        <taxon>Bacillus</taxon>
        <taxon>Bacillus cereus group</taxon>
    </lineage>
</organism>
<reference evidence="1 2" key="1">
    <citation type="submission" date="2012-12" db="EMBL/GenBank/DDBJ databases">
        <title>The Genome Sequence of Bacillus cereus VD133.</title>
        <authorList>
            <consortium name="The Broad Institute Genome Sequencing Platform"/>
            <consortium name="The Broad Institute Genome Sequencing Center for Infectious Disease"/>
            <person name="Feldgarden M."/>
            <person name="Van der Auwera G.A."/>
            <person name="Mahillon J."/>
            <person name="Duprez V."/>
            <person name="Timmery S."/>
            <person name="Mattelet C."/>
            <person name="Dierick K."/>
            <person name="Sun M."/>
            <person name="Yu Z."/>
            <person name="Zhu L."/>
            <person name="Hu X."/>
            <person name="Shank E.B."/>
            <person name="Swiecicka I."/>
            <person name="Hansen B.M."/>
            <person name="Andrup L."/>
            <person name="Walker B."/>
            <person name="Young S.K."/>
            <person name="Zeng Q."/>
            <person name="Gargeya S."/>
            <person name="Fitzgerald M."/>
            <person name="Haas B."/>
            <person name="Abouelleil A."/>
            <person name="Alvarado L."/>
            <person name="Arachchi H.M."/>
            <person name="Berlin A.M."/>
            <person name="Chapman S.B."/>
            <person name="Dewar J."/>
            <person name="Goldberg J."/>
            <person name="Griggs A."/>
            <person name="Gujja S."/>
            <person name="Hansen M."/>
            <person name="Howarth C."/>
            <person name="Imamovic A."/>
            <person name="Larimer J."/>
            <person name="McCowan C."/>
            <person name="Murphy C."/>
            <person name="Neiman D."/>
            <person name="Pearson M."/>
            <person name="Priest M."/>
            <person name="Roberts A."/>
            <person name="Saif S."/>
            <person name="Shea T."/>
            <person name="Sisk P."/>
            <person name="Sykes S."/>
            <person name="Wortman J."/>
            <person name="Nusbaum C."/>
            <person name="Birren B."/>
        </authorList>
    </citation>
    <scope>NUCLEOTIDE SEQUENCE [LARGE SCALE GENOMIC DNA]</scope>
    <source>
        <strain evidence="1 2">VD133</strain>
    </source>
</reference>
<dbReference type="AlphaFoldDB" id="A0A9W5PL49"/>
<accession>A0A9W5PL49</accession>
<dbReference type="SUPFAM" id="SSF51338">
    <property type="entry name" value="Composite domain of metallo-dependent hydrolases"/>
    <property type="match status" value="1"/>
</dbReference>
<dbReference type="Proteomes" id="UP000014018">
    <property type="component" value="Unassembled WGS sequence"/>
</dbReference>